<evidence type="ECO:0000256" key="12">
    <source>
        <dbReference type="SAM" id="SignalP"/>
    </source>
</evidence>
<dbReference type="Pfam" id="PF00593">
    <property type="entry name" value="TonB_dep_Rec_b-barrel"/>
    <property type="match status" value="1"/>
</dbReference>
<comment type="caution">
    <text evidence="15">The sequence shown here is derived from an EMBL/GenBank/DDBJ whole genome shotgun (WGS) entry which is preliminary data.</text>
</comment>
<dbReference type="PROSITE" id="PS52016">
    <property type="entry name" value="TONB_DEPENDENT_REC_3"/>
    <property type="match status" value="1"/>
</dbReference>
<evidence type="ECO:0000313" key="15">
    <source>
        <dbReference type="EMBL" id="MDX2333363.1"/>
    </source>
</evidence>
<keyword evidence="8 9" id="KW-0998">Cell outer membrane</keyword>
<keyword evidence="7 9" id="KW-0472">Membrane</keyword>
<evidence type="ECO:0000256" key="5">
    <source>
        <dbReference type="ARBA" id="ARBA00022729"/>
    </source>
</evidence>
<dbReference type="PROSITE" id="PS01156">
    <property type="entry name" value="TONB_DEPENDENT_REC_2"/>
    <property type="match status" value="1"/>
</dbReference>
<organism evidence="15 16">
    <name type="scientific">Brevundimonas vesicularis</name>
    <name type="common">Pseudomonas vesicularis</name>
    <dbReference type="NCBI Taxonomy" id="41276"/>
    <lineage>
        <taxon>Bacteria</taxon>
        <taxon>Pseudomonadati</taxon>
        <taxon>Pseudomonadota</taxon>
        <taxon>Alphaproteobacteria</taxon>
        <taxon>Caulobacterales</taxon>
        <taxon>Caulobacteraceae</taxon>
        <taxon>Brevundimonas</taxon>
    </lineage>
</organism>
<dbReference type="Pfam" id="PF07715">
    <property type="entry name" value="Plug"/>
    <property type="match status" value="1"/>
</dbReference>
<dbReference type="Proteomes" id="UP001272940">
    <property type="component" value="Unassembled WGS sequence"/>
</dbReference>
<evidence type="ECO:0000256" key="4">
    <source>
        <dbReference type="ARBA" id="ARBA00022692"/>
    </source>
</evidence>
<name>A0ABU4KK21_BREVE</name>
<dbReference type="InterPro" id="IPR036942">
    <property type="entry name" value="Beta-barrel_TonB_sf"/>
</dbReference>
<dbReference type="PANTHER" id="PTHR47234:SF2">
    <property type="entry name" value="TONB-DEPENDENT RECEPTOR"/>
    <property type="match status" value="1"/>
</dbReference>
<dbReference type="InterPro" id="IPR010917">
    <property type="entry name" value="TonB_rcpt_CS"/>
</dbReference>
<dbReference type="InterPro" id="IPR037066">
    <property type="entry name" value="Plug_dom_sf"/>
</dbReference>
<dbReference type="SUPFAM" id="SSF56935">
    <property type="entry name" value="Porins"/>
    <property type="match status" value="1"/>
</dbReference>
<dbReference type="InterPro" id="IPR012910">
    <property type="entry name" value="Plug_dom"/>
</dbReference>
<feature type="domain" description="TonB-dependent receptor-like beta-barrel" evidence="13">
    <location>
        <begin position="479"/>
        <end position="992"/>
    </location>
</feature>
<evidence type="ECO:0000313" key="16">
    <source>
        <dbReference type="Proteomes" id="UP001272940"/>
    </source>
</evidence>
<keyword evidence="4 9" id="KW-0812">Transmembrane</keyword>
<dbReference type="Gene3D" id="2.170.130.10">
    <property type="entry name" value="TonB-dependent receptor, plug domain"/>
    <property type="match status" value="1"/>
</dbReference>
<dbReference type="InterPro" id="IPR000531">
    <property type="entry name" value="Beta-barrel_TonB"/>
</dbReference>
<evidence type="ECO:0000259" key="14">
    <source>
        <dbReference type="Pfam" id="PF07715"/>
    </source>
</evidence>
<dbReference type="Gene3D" id="2.40.170.20">
    <property type="entry name" value="TonB-dependent receptor, beta-barrel domain"/>
    <property type="match status" value="1"/>
</dbReference>
<feature type="short sequence motif" description="TonB C-terminal box" evidence="10">
    <location>
        <begin position="1014"/>
        <end position="1031"/>
    </location>
</feature>
<evidence type="ECO:0000256" key="3">
    <source>
        <dbReference type="ARBA" id="ARBA00022452"/>
    </source>
</evidence>
<dbReference type="InterPro" id="IPR039426">
    <property type="entry name" value="TonB-dep_rcpt-like"/>
</dbReference>
<keyword evidence="5 12" id="KW-0732">Signal</keyword>
<evidence type="ECO:0000256" key="11">
    <source>
        <dbReference type="RuleBase" id="RU003357"/>
    </source>
</evidence>
<proteinExistence type="inferred from homology"/>
<protein>
    <submittedName>
        <fullName evidence="15">TonB-dependent receptor</fullName>
    </submittedName>
</protein>
<keyword evidence="6 11" id="KW-0798">TonB box</keyword>
<comment type="similarity">
    <text evidence="9 11">Belongs to the TonB-dependent receptor family.</text>
</comment>
<evidence type="ECO:0000256" key="10">
    <source>
        <dbReference type="PROSITE-ProRule" id="PRU10144"/>
    </source>
</evidence>
<evidence type="ECO:0000259" key="13">
    <source>
        <dbReference type="Pfam" id="PF00593"/>
    </source>
</evidence>
<gene>
    <name evidence="15" type="ORF">NJD11_00215</name>
</gene>
<reference evidence="15 16" key="1">
    <citation type="journal article" date="2023" name="FEMS Microbes">
        <title>Whole genomes of deep-sea sponge-associated bacteria exhibit high novel natural product potential.</title>
        <authorList>
            <person name="Hesketh-Best P.J."/>
            <person name="January G.G."/>
            <person name="Koch M.J."/>
            <person name="Warburton P.J."/>
            <person name="Howell K.L."/>
            <person name="Upton M."/>
        </authorList>
    </citation>
    <scope>NUCLEOTIDE SEQUENCE [LARGE SCALE GENOMIC DNA]</scope>
    <source>
        <strain evidence="15 16">PC206-O</strain>
    </source>
</reference>
<evidence type="ECO:0000256" key="8">
    <source>
        <dbReference type="ARBA" id="ARBA00023237"/>
    </source>
</evidence>
<evidence type="ECO:0000256" key="7">
    <source>
        <dbReference type="ARBA" id="ARBA00023136"/>
    </source>
</evidence>
<sequence>MLLFATFHWGHKMHLKRQYLFGTTILAGVLAVAAPSFAQSTSGSQDATEVGEIVVTGSRIVRPNQDAPTQVQVVSSEAIENTGEVNLGEILRTLPAAGVSSLTPTNSNFFTQGNGVATVNLRNLGEDRTLVLVNGRRFVAGLPGTQVVDFNSLPTEFIDRVDVVTGGASSIYGSDALAGVVNIITDKDYEGFQLFGQYGITDRGDRENYKVGTKFGSNFADDRGNFVGTLSYQENKAVYARDRADRGMDRDGLGGLNFADGTFGETRYFFGSSFIPRGVAIVPGIGLNNSNRVYEPTTGAQRPYAAATDGFNRQGSRQLYVPNTALQFSGQALYDFNDNNRFFFEGSYYRGQTKSDIEPSPVSGADIFRDAQDVGLNPQCSATGCLYGIPLVSAIVPESIRQAVRDRTPGLTDAQRVVGFQRRMTEFGNRQNEATRDLFRVVAGLEGELPGSMNLKYEISGNWGRSSEQQLTNGGILKDRLINTLDVVDTGGGVLACRNIAERARGCTPFRIFEEGGASQGVVNYIKVQNSFDSFVDQKVLNGFLSGDLFELPAGPIQFVVGSEYRREESRNTPDSTLQQGLASGNIAPETKGDFKVIEGFAELRVPLLRDMPFAHQLDLNLSGRLSDYSTVGNTEAWAASLEYMPTDWIKFRSQYSVAVRAPNISKLFSGRSQTFPTNLDPCRGLTTSGGQAAFTNTRVDIANPSNVAASGVNASTIGSDQARACLADPTLAARVARDGVFAQTQAEAQGTGGFNSGNPNLSQEKSTSITGGVLFNADWYDWLSPFSLSVDYFNIEIDDIIANLARGTSLNECYVNSGGVYNASSPFCQSVIRYASGTAQVGAMRELNSQTQNLGTFKTSGIDVQASYTFDFDNFPVTRNFGGNWGTLVASLTYQHLDEYKTSPLPGAELVESAGTTGLSKNKAQLDLLYRRNALTVSWQTQFVGESCYFDLDDCADNDVSGYIGLKTFSDLQVRYAVTPKATVFAGVDNIFDEYVYIGQGYGQPTGWTTEPAVYDGLGRRFVMGARVSF</sequence>
<keyword evidence="15" id="KW-0675">Receptor</keyword>
<comment type="subcellular location">
    <subcellularLocation>
        <location evidence="1 9">Cell outer membrane</location>
        <topology evidence="1 9">Multi-pass membrane protein</topology>
    </subcellularLocation>
</comment>
<evidence type="ECO:0000256" key="2">
    <source>
        <dbReference type="ARBA" id="ARBA00022448"/>
    </source>
</evidence>
<keyword evidence="16" id="KW-1185">Reference proteome</keyword>
<evidence type="ECO:0000256" key="6">
    <source>
        <dbReference type="ARBA" id="ARBA00023077"/>
    </source>
</evidence>
<feature type="chain" id="PRO_5045686251" evidence="12">
    <location>
        <begin position="39"/>
        <end position="1031"/>
    </location>
</feature>
<feature type="domain" description="TonB-dependent receptor plug" evidence="14">
    <location>
        <begin position="64"/>
        <end position="180"/>
    </location>
</feature>
<feature type="signal peptide" evidence="12">
    <location>
        <begin position="1"/>
        <end position="38"/>
    </location>
</feature>
<evidence type="ECO:0000256" key="1">
    <source>
        <dbReference type="ARBA" id="ARBA00004571"/>
    </source>
</evidence>
<keyword evidence="2 9" id="KW-0813">Transport</keyword>
<dbReference type="EMBL" id="JAMYEC010000001">
    <property type="protein sequence ID" value="MDX2333363.1"/>
    <property type="molecule type" value="Genomic_DNA"/>
</dbReference>
<keyword evidence="3 9" id="KW-1134">Transmembrane beta strand</keyword>
<evidence type="ECO:0000256" key="9">
    <source>
        <dbReference type="PROSITE-ProRule" id="PRU01360"/>
    </source>
</evidence>
<dbReference type="PANTHER" id="PTHR47234">
    <property type="match status" value="1"/>
</dbReference>
<accession>A0ABU4KK21</accession>